<evidence type="ECO:0000259" key="10">
    <source>
        <dbReference type="Pfam" id="PF00133"/>
    </source>
</evidence>
<proteinExistence type="inferred from homology"/>
<dbReference type="STRING" id="451379.A0A0N5ARP3"/>
<evidence type="ECO:0000256" key="9">
    <source>
        <dbReference type="RuleBase" id="RU363035"/>
    </source>
</evidence>
<keyword evidence="12" id="KW-1185">Reference proteome</keyword>
<dbReference type="GO" id="GO:0005739">
    <property type="term" value="C:mitochondrion"/>
    <property type="evidence" value="ECO:0007669"/>
    <property type="project" value="TreeGrafter"/>
</dbReference>
<dbReference type="Pfam" id="PF08264">
    <property type="entry name" value="Anticodon_1"/>
    <property type="match status" value="1"/>
</dbReference>
<dbReference type="AlphaFoldDB" id="A0A0N5ARP3"/>
<dbReference type="SUPFAM" id="SSF52374">
    <property type="entry name" value="Nucleotidylyl transferase"/>
    <property type="match status" value="1"/>
</dbReference>
<protein>
    <recommendedName>
        <fullName evidence="2">isoleucine--tRNA ligase</fullName>
        <ecNumber evidence="2">6.1.1.5</ecNumber>
    </recommendedName>
    <alternativeName>
        <fullName evidence="8">Isoleucyl-tRNA synthetase</fullName>
    </alternativeName>
</protein>
<comment type="similarity">
    <text evidence="1 9">Belongs to the class-I aminoacyl-tRNA synthetase family.</text>
</comment>
<evidence type="ECO:0000256" key="7">
    <source>
        <dbReference type="ARBA" id="ARBA00023146"/>
    </source>
</evidence>
<dbReference type="PANTHER" id="PTHR42765">
    <property type="entry name" value="SOLEUCYL-TRNA SYNTHETASE"/>
    <property type="match status" value="1"/>
</dbReference>
<dbReference type="CDD" id="cd07960">
    <property type="entry name" value="Anticodon_Ia_Ile_BEm"/>
    <property type="match status" value="1"/>
</dbReference>
<keyword evidence="7 9" id="KW-0030">Aminoacyl-tRNA synthetase</keyword>
<dbReference type="GO" id="GO:0032543">
    <property type="term" value="P:mitochondrial translation"/>
    <property type="evidence" value="ECO:0007669"/>
    <property type="project" value="TreeGrafter"/>
</dbReference>
<keyword evidence="4 9" id="KW-0547">Nucleotide-binding</keyword>
<dbReference type="InterPro" id="IPR009008">
    <property type="entry name" value="Val/Leu/Ile-tRNA-synth_edit"/>
</dbReference>
<keyword evidence="5 9" id="KW-0067">ATP-binding</keyword>
<dbReference type="Gene3D" id="3.30.230.90">
    <property type="match status" value="1"/>
</dbReference>
<dbReference type="GO" id="GO:0000049">
    <property type="term" value="F:tRNA binding"/>
    <property type="evidence" value="ECO:0007669"/>
    <property type="project" value="InterPro"/>
</dbReference>
<sequence>MFIHLATIKARFSVQKFTVRRSEWDTGCRHLMLEIPCFPTAIDLSFIYKNQKTHFTITAFEDRDCIALSNLGQFGQVVEVLFPHRLILEALNKEHQIDYDTRVLLGGPLEDIDLLLNRILRVLAANGRCSNSIFLLGIKQFDLNYAYKVVENFFRRYVSSKQRKLAATEHIFLPKTSFKAFLSSTERSALDSELALVGEFNNIYDWQIGSVSRAQLPLFKLLDGPPYANGQPHVGHAINKLLKDFTIRYRMYSGNRVHFIPGWDCHGLPIELKIRKDLDEVLKILNLVTSISEELKYFGELSDVEVRKRAKMVAESYICSQKASFKRWGVMGDWNNAYRTMDTAYVAQQLRCFAELCQAGMVYRANKPVSPSSKTALAESELVYNEHHESTAVYFRFEVGLSFFFIVINGKKLVGSLENDGRPVRLFALVWTTTPWTLPLNDVIAFNSNATYVLMEILPQFKEKARCVYLIAKDLVNKFIKESGKNCLVLGSVDGAQLSGLWYHCCIFPDIARPLVSGHHVTTTVGTGLVHTSYCHGFEDYQIGLKRNDQMYCYIDDEGRYKRELGYELEGKFVLEEGQQAVLEMLKKHVIHTHSYIHSYPYDWRTNKPVIIRSSAQWFVDVSEIVKEIKDSLNCGKLQIGYPLSDLKNSLISMMEERSSWCISRQRCWGVPIPALFKNDGSAVLSPDFVRYIANQIERDGPDIWWNTDADKLVPKKLRGQLNLNGTYHKGTDVMDVWMDSGLMWRCAEPNGVMTSADLAIEGKDQFRGWFQSLLITSKALKRESVVKRILVHDFAVDENGKKMSKSAGNVVDPEVIVNGSLKTKALGADGLRLWVALYGSSSSNAKIGPEIIGALEAILNRIRLSLRFMLGSIDGFTDDKSIQLSPYFIDKYIINEVQKFKQRCNENYEDYRFQAVANEFIQFLQRPLSSNYFEYIKDRLYCGSENQRWCAQKTISTVGLNLMACIAPLLPHLATEFFMFHPNISDPAQVLR</sequence>
<dbReference type="Gene3D" id="3.40.50.620">
    <property type="entry name" value="HUPs"/>
    <property type="match status" value="2"/>
</dbReference>
<keyword evidence="6 9" id="KW-0648">Protein biosynthesis</keyword>
<dbReference type="Proteomes" id="UP000046393">
    <property type="component" value="Unplaced"/>
</dbReference>
<organism evidence="12 13">
    <name type="scientific">Syphacia muris</name>
    <dbReference type="NCBI Taxonomy" id="451379"/>
    <lineage>
        <taxon>Eukaryota</taxon>
        <taxon>Metazoa</taxon>
        <taxon>Ecdysozoa</taxon>
        <taxon>Nematoda</taxon>
        <taxon>Chromadorea</taxon>
        <taxon>Rhabditida</taxon>
        <taxon>Spirurina</taxon>
        <taxon>Oxyuridomorpha</taxon>
        <taxon>Oxyuroidea</taxon>
        <taxon>Oxyuridae</taxon>
        <taxon>Syphacia</taxon>
    </lineage>
</organism>
<evidence type="ECO:0000256" key="3">
    <source>
        <dbReference type="ARBA" id="ARBA00022598"/>
    </source>
</evidence>
<dbReference type="InterPro" id="IPR009080">
    <property type="entry name" value="tRNAsynth_Ia_anticodon-bd"/>
</dbReference>
<dbReference type="InterPro" id="IPR013155">
    <property type="entry name" value="M/V/L/I-tRNA-synth_anticd-bd"/>
</dbReference>
<evidence type="ECO:0000259" key="11">
    <source>
        <dbReference type="Pfam" id="PF08264"/>
    </source>
</evidence>
<dbReference type="InterPro" id="IPR014729">
    <property type="entry name" value="Rossmann-like_a/b/a_fold"/>
</dbReference>
<dbReference type="GO" id="GO:0004822">
    <property type="term" value="F:isoleucine-tRNA ligase activity"/>
    <property type="evidence" value="ECO:0007669"/>
    <property type="project" value="UniProtKB-EC"/>
</dbReference>
<dbReference type="InterPro" id="IPR002301">
    <property type="entry name" value="Ile-tRNA-ligase"/>
</dbReference>
<dbReference type="PROSITE" id="PS00178">
    <property type="entry name" value="AA_TRNA_LIGASE_I"/>
    <property type="match status" value="1"/>
</dbReference>
<dbReference type="InterPro" id="IPR002300">
    <property type="entry name" value="aa-tRNA-synth_Ia"/>
</dbReference>
<evidence type="ECO:0000313" key="13">
    <source>
        <dbReference type="WBParaSite" id="SMUV_0000743401-mRNA-1"/>
    </source>
</evidence>
<dbReference type="InterPro" id="IPR001412">
    <property type="entry name" value="aa-tRNA-synth_I_CS"/>
</dbReference>
<feature type="domain" description="Aminoacyl-tRNA synthetase class Ia" evidence="10">
    <location>
        <begin position="214"/>
        <end position="843"/>
    </location>
</feature>
<dbReference type="Gene3D" id="1.10.10.830">
    <property type="entry name" value="Ile-tRNA synthetase CP2 domain-like"/>
    <property type="match status" value="1"/>
</dbReference>
<feature type="domain" description="Methionyl/Valyl/Leucyl/Isoleucyl-tRNA synthetase anticodon-binding" evidence="11">
    <location>
        <begin position="891"/>
        <end position="979"/>
    </location>
</feature>
<evidence type="ECO:0000256" key="2">
    <source>
        <dbReference type="ARBA" id="ARBA00013165"/>
    </source>
</evidence>
<dbReference type="InterPro" id="IPR053720">
    <property type="entry name" value="Psm_Assembly_Chaperone"/>
</dbReference>
<reference evidence="13" key="1">
    <citation type="submission" date="2017-02" db="UniProtKB">
        <authorList>
            <consortium name="WormBaseParasite"/>
        </authorList>
    </citation>
    <scope>IDENTIFICATION</scope>
</reference>
<evidence type="ECO:0000256" key="8">
    <source>
        <dbReference type="ARBA" id="ARBA00032665"/>
    </source>
</evidence>
<dbReference type="PANTHER" id="PTHR42765:SF1">
    <property type="entry name" value="ISOLEUCINE--TRNA LIGASE, MITOCHONDRIAL"/>
    <property type="match status" value="1"/>
</dbReference>
<dbReference type="SUPFAM" id="SSF47323">
    <property type="entry name" value="Anticodon-binding domain of a subclass of class I aminoacyl-tRNA synthetases"/>
    <property type="match status" value="1"/>
</dbReference>
<dbReference type="NCBIfam" id="TIGR00392">
    <property type="entry name" value="ileS"/>
    <property type="match status" value="1"/>
</dbReference>
<evidence type="ECO:0000256" key="5">
    <source>
        <dbReference type="ARBA" id="ARBA00022840"/>
    </source>
</evidence>
<dbReference type="Pfam" id="PF00133">
    <property type="entry name" value="tRNA-synt_1"/>
    <property type="match status" value="1"/>
</dbReference>
<evidence type="ECO:0000256" key="4">
    <source>
        <dbReference type="ARBA" id="ARBA00022741"/>
    </source>
</evidence>
<dbReference type="GO" id="GO:0002161">
    <property type="term" value="F:aminoacyl-tRNA deacylase activity"/>
    <property type="evidence" value="ECO:0007669"/>
    <property type="project" value="InterPro"/>
</dbReference>
<dbReference type="Gene3D" id="1.10.730.20">
    <property type="match status" value="1"/>
</dbReference>
<dbReference type="InterPro" id="IPR050081">
    <property type="entry name" value="Ile-tRNA_ligase"/>
</dbReference>
<evidence type="ECO:0000256" key="1">
    <source>
        <dbReference type="ARBA" id="ARBA00005594"/>
    </source>
</evidence>
<keyword evidence="3 9" id="KW-0436">Ligase</keyword>
<evidence type="ECO:0000313" key="12">
    <source>
        <dbReference type="Proteomes" id="UP000046393"/>
    </source>
</evidence>
<dbReference type="PRINTS" id="PR00984">
    <property type="entry name" value="TRNASYNTHILE"/>
</dbReference>
<dbReference type="Gene3D" id="3.90.740.10">
    <property type="entry name" value="Valyl/Leucyl/Isoleucyl-tRNA synthetase, editing domain"/>
    <property type="match status" value="1"/>
</dbReference>
<dbReference type="WBParaSite" id="SMUV_0000743401-mRNA-1">
    <property type="protein sequence ID" value="SMUV_0000743401-mRNA-1"/>
    <property type="gene ID" value="SMUV_0000743401"/>
</dbReference>
<dbReference type="EC" id="6.1.1.5" evidence="2"/>
<evidence type="ECO:0000256" key="6">
    <source>
        <dbReference type="ARBA" id="ARBA00022917"/>
    </source>
</evidence>
<dbReference type="SUPFAM" id="SSF50677">
    <property type="entry name" value="ValRS/IleRS/LeuRS editing domain"/>
    <property type="match status" value="1"/>
</dbReference>
<name>A0A0N5ARP3_9BILA</name>
<accession>A0A0N5ARP3</accession>
<dbReference type="InterPro" id="IPR033708">
    <property type="entry name" value="Anticodon_Ile_BEm"/>
</dbReference>
<dbReference type="GO" id="GO:0005524">
    <property type="term" value="F:ATP binding"/>
    <property type="evidence" value="ECO:0007669"/>
    <property type="project" value="UniProtKB-KW"/>
</dbReference>
<dbReference type="GO" id="GO:0006428">
    <property type="term" value="P:isoleucyl-tRNA aminoacylation"/>
    <property type="evidence" value="ECO:0007669"/>
    <property type="project" value="InterPro"/>
</dbReference>